<keyword evidence="10" id="KW-0448">Lipopolysaccharide biosynthesis</keyword>
<keyword evidence="10" id="KW-0472">Membrane</keyword>
<keyword evidence="5 10" id="KW-0808">Transferase</keyword>
<reference evidence="12" key="2">
    <citation type="submission" date="2020-09" db="EMBL/GenBank/DDBJ databases">
        <authorList>
            <person name="Sun Q."/>
            <person name="Zhou Y."/>
        </authorList>
    </citation>
    <scope>NUCLEOTIDE SEQUENCE</scope>
    <source>
        <strain evidence="12">CGMCC 1.12426</strain>
    </source>
</reference>
<name>A0A916TKN6_9HYPH</name>
<comment type="caution">
    <text evidence="12">The sequence shown here is derived from an EMBL/GenBank/DDBJ whole genome shotgun (WGS) entry which is preliminary data.</text>
</comment>
<dbReference type="AlphaFoldDB" id="A0A916TKN6"/>
<dbReference type="GO" id="GO:0005886">
    <property type="term" value="C:plasma membrane"/>
    <property type="evidence" value="ECO:0007669"/>
    <property type="project" value="UniProtKB-SubCell"/>
</dbReference>
<keyword evidence="13" id="KW-1185">Reference proteome</keyword>
<keyword evidence="10" id="KW-1003">Cell membrane</keyword>
<dbReference type="EC" id="2.4.99.12" evidence="3 10"/>
<dbReference type="GO" id="GO:0043842">
    <property type="term" value="F:Kdo transferase activity"/>
    <property type="evidence" value="ECO:0007669"/>
    <property type="project" value="UniProtKB-EC"/>
</dbReference>
<evidence type="ECO:0000256" key="7">
    <source>
        <dbReference type="ARBA" id="ARBA00049183"/>
    </source>
</evidence>
<evidence type="ECO:0000313" key="12">
    <source>
        <dbReference type="EMBL" id="GGB52391.1"/>
    </source>
</evidence>
<evidence type="ECO:0000256" key="5">
    <source>
        <dbReference type="ARBA" id="ARBA00022679"/>
    </source>
</evidence>
<dbReference type="SUPFAM" id="SSF53756">
    <property type="entry name" value="UDP-Glycosyltransferase/glycogen phosphorylase"/>
    <property type="match status" value="1"/>
</dbReference>
<evidence type="ECO:0000259" key="11">
    <source>
        <dbReference type="Pfam" id="PF04413"/>
    </source>
</evidence>
<dbReference type="InterPro" id="IPR038107">
    <property type="entry name" value="Glycos_transf_N_sf"/>
</dbReference>
<dbReference type="Proteomes" id="UP000605148">
    <property type="component" value="Unassembled WGS sequence"/>
</dbReference>
<comment type="pathway">
    <text evidence="2 10">Bacterial outer membrane biogenesis; LPS core biosynthesis.</text>
</comment>
<proteinExistence type="inferred from homology"/>
<organism evidence="12 13">
    <name type="scientific">Roseibium aquae</name>
    <dbReference type="NCBI Taxonomy" id="1323746"/>
    <lineage>
        <taxon>Bacteria</taxon>
        <taxon>Pseudomonadati</taxon>
        <taxon>Pseudomonadota</taxon>
        <taxon>Alphaproteobacteria</taxon>
        <taxon>Hyphomicrobiales</taxon>
        <taxon>Stappiaceae</taxon>
        <taxon>Roseibium</taxon>
    </lineage>
</organism>
<protein>
    <recommendedName>
        <fullName evidence="4 10">3-deoxy-D-manno-octulosonic acid transferase</fullName>
        <shortName evidence="10">Kdo transferase</shortName>
        <ecNumber evidence="3 10">2.4.99.12</ecNumber>
    </recommendedName>
    <alternativeName>
        <fullName evidence="6 10">Lipid IV(A) 3-deoxy-D-manno-octulosonic acid transferase</fullName>
    </alternativeName>
</protein>
<feature type="site" description="Transition state stabilizer" evidence="9">
    <location>
        <position position="211"/>
    </location>
</feature>
<dbReference type="PANTHER" id="PTHR42755">
    <property type="entry name" value="3-DEOXY-MANNO-OCTULOSONATE CYTIDYLYLTRANSFERASE"/>
    <property type="match status" value="1"/>
</dbReference>
<comment type="subcellular location">
    <subcellularLocation>
        <location evidence="10">Cell membrane</location>
    </subcellularLocation>
</comment>
<evidence type="ECO:0000256" key="10">
    <source>
        <dbReference type="RuleBase" id="RU365103"/>
    </source>
</evidence>
<feature type="domain" description="3-deoxy-D-manno-octulosonic-acid transferase N-terminal" evidence="11">
    <location>
        <begin position="42"/>
        <end position="214"/>
    </location>
</feature>
<sequence length="431" mass="46899">MGIRPPILLRLYLLLARLAAPVYRIVHKVRVSRGKDEKVRGGEKFGWASQPRPSGSVIWVHAASVGETNSVLPLISALTDRGYFVLLTTVTRTSAEIAARNLPEGAGHQFVPFDSPSFVDRFLDHWRPSLALFVESEIWPAILNGLRTRRCRTILVNARLSVRSVRSWKRLGAAATDLLGHFDLILAQSRADEGRFASLGVKTVTFAGNLKFDADLPTPDPRALSDLKRALGTRPVWLAALTHPGEEEIALAAHREILKSHPDSLLLLAPRHPDRRETIIRELEAAGLPFAVRSTGDLPGPGHRLYLCDTLGEMNTLYSAVPIAFLGGSFAEVGGHNPVEAIRFKAALVSGPKVANARTLYKHLWDNGAAVKVDSPSMLARPVQALFENGPARATQISRALEIVEEGRGALSRCLSLLGPFLPPSGRVGGE</sequence>
<reference evidence="12" key="1">
    <citation type="journal article" date="2014" name="Int. J. Syst. Evol. Microbiol.">
        <title>Complete genome sequence of Corynebacterium casei LMG S-19264T (=DSM 44701T), isolated from a smear-ripened cheese.</title>
        <authorList>
            <consortium name="US DOE Joint Genome Institute (JGI-PGF)"/>
            <person name="Walter F."/>
            <person name="Albersmeier A."/>
            <person name="Kalinowski J."/>
            <person name="Ruckert C."/>
        </authorList>
    </citation>
    <scope>NUCLEOTIDE SEQUENCE</scope>
    <source>
        <strain evidence="12">CGMCC 1.12426</strain>
    </source>
</reference>
<accession>A0A916TKN6</accession>
<evidence type="ECO:0000256" key="8">
    <source>
        <dbReference type="PIRSR" id="PIRSR639901-1"/>
    </source>
</evidence>
<dbReference type="Pfam" id="PF04413">
    <property type="entry name" value="Glycos_transf_N"/>
    <property type="match status" value="1"/>
</dbReference>
<comment type="catalytic activity">
    <reaction evidence="7 10">
        <text>lipid IVA (E. coli) + CMP-3-deoxy-beta-D-manno-octulosonate = alpha-Kdo-(2-&gt;6)-lipid IVA (E. coli) + CMP + H(+)</text>
        <dbReference type="Rhea" id="RHEA:28066"/>
        <dbReference type="ChEBI" id="CHEBI:15378"/>
        <dbReference type="ChEBI" id="CHEBI:58603"/>
        <dbReference type="ChEBI" id="CHEBI:60364"/>
        <dbReference type="ChEBI" id="CHEBI:60377"/>
        <dbReference type="ChEBI" id="CHEBI:85987"/>
        <dbReference type="EC" id="2.4.99.12"/>
    </reaction>
</comment>
<evidence type="ECO:0000256" key="3">
    <source>
        <dbReference type="ARBA" id="ARBA00012621"/>
    </source>
</evidence>
<dbReference type="Gene3D" id="3.40.50.11720">
    <property type="entry name" value="3-Deoxy-D-manno-octulosonic-acid transferase, N-terminal domain"/>
    <property type="match status" value="1"/>
</dbReference>
<gene>
    <name evidence="12" type="primary">kdtA</name>
    <name evidence="12" type="ORF">GCM10011316_25540</name>
</gene>
<evidence type="ECO:0000256" key="2">
    <source>
        <dbReference type="ARBA" id="ARBA00004713"/>
    </source>
</evidence>
<dbReference type="PANTHER" id="PTHR42755:SF1">
    <property type="entry name" value="3-DEOXY-D-MANNO-OCTULOSONIC ACID TRANSFERASE, MITOCHONDRIAL-RELATED"/>
    <property type="match status" value="1"/>
</dbReference>
<evidence type="ECO:0000256" key="9">
    <source>
        <dbReference type="PIRSR" id="PIRSR639901-2"/>
    </source>
</evidence>
<evidence type="ECO:0000256" key="6">
    <source>
        <dbReference type="ARBA" id="ARBA00031445"/>
    </source>
</evidence>
<dbReference type="InterPro" id="IPR039901">
    <property type="entry name" value="Kdotransferase"/>
</dbReference>
<feature type="site" description="Transition state stabilizer" evidence="9">
    <location>
        <position position="135"/>
    </location>
</feature>
<feature type="active site" description="Proton acceptor" evidence="8">
    <location>
        <position position="67"/>
    </location>
</feature>
<dbReference type="GO" id="GO:0009244">
    <property type="term" value="P:lipopolysaccharide core region biosynthetic process"/>
    <property type="evidence" value="ECO:0007669"/>
    <property type="project" value="UniProtKB-UniRule"/>
</dbReference>
<evidence type="ECO:0000256" key="1">
    <source>
        <dbReference type="ARBA" id="ARBA00003394"/>
    </source>
</evidence>
<dbReference type="RefSeq" id="WP_150496568.1">
    <property type="nucleotide sequence ID" value="NZ_BMFA01000007.1"/>
</dbReference>
<evidence type="ECO:0000256" key="4">
    <source>
        <dbReference type="ARBA" id="ARBA00019077"/>
    </source>
</evidence>
<dbReference type="InterPro" id="IPR007507">
    <property type="entry name" value="Glycos_transf_N"/>
</dbReference>
<dbReference type="OrthoDB" id="9789797at2"/>
<comment type="function">
    <text evidence="1 10">Involved in lipopolysaccharide (LPS) biosynthesis. Catalyzes the transfer of 3-deoxy-D-manno-octulosonate (Kdo) residue(s) from CMP-Kdo to lipid IV(A), the tetraacyldisaccharide-1,4'-bisphosphate precursor of lipid A.</text>
</comment>
<dbReference type="EMBL" id="BMFA01000007">
    <property type="protein sequence ID" value="GGB52391.1"/>
    <property type="molecule type" value="Genomic_DNA"/>
</dbReference>
<evidence type="ECO:0000313" key="13">
    <source>
        <dbReference type="Proteomes" id="UP000605148"/>
    </source>
</evidence>
<dbReference type="Gene3D" id="3.40.50.2000">
    <property type="entry name" value="Glycogen Phosphorylase B"/>
    <property type="match status" value="1"/>
</dbReference>
<dbReference type="GO" id="GO:0009245">
    <property type="term" value="P:lipid A biosynthetic process"/>
    <property type="evidence" value="ECO:0007669"/>
    <property type="project" value="TreeGrafter"/>
</dbReference>
<comment type="similarity">
    <text evidence="10">Belongs to the glycosyltransferase group 1 family.</text>
</comment>